<sequence>MNVNHKTAGSADGRKDAMNAPSNKGPGNMTDRIGLLVKMLRGEVPECVASGAIDMSTGMLLAVQTVDNHPAEVLDLLAAATLELFQGRNVVMIEEIWKERRGVRSDAHYFQEILVNSENLTHLFLRTEGRDDVVVVVVCRKSVNVGMLMAQARRVVRDIGRL</sequence>
<feature type="region of interest" description="Disordered" evidence="1">
    <location>
        <begin position="1"/>
        <end position="29"/>
    </location>
</feature>
<dbReference type="EMBL" id="QQAZ01000003">
    <property type="protein sequence ID" value="RDI52954.1"/>
    <property type="molecule type" value="Genomic_DNA"/>
</dbReference>
<accession>A0A370HAA3</accession>
<keyword evidence="3" id="KW-1185">Reference proteome</keyword>
<evidence type="ECO:0000256" key="1">
    <source>
        <dbReference type="SAM" id="MobiDB-lite"/>
    </source>
</evidence>
<organism evidence="2 3">
    <name type="scientific">Nocardia mexicana</name>
    <dbReference type="NCBI Taxonomy" id="279262"/>
    <lineage>
        <taxon>Bacteria</taxon>
        <taxon>Bacillati</taxon>
        <taxon>Actinomycetota</taxon>
        <taxon>Actinomycetes</taxon>
        <taxon>Mycobacteriales</taxon>
        <taxon>Nocardiaceae</taxon>
        <taxon>Nocardia</taxon>
    </lineage>
</organism>
<reference evidence="2 3" key="1">
    <citation type="submission" date="2018-07" db="EMBL/GenBank/DDBJ databases">
        <title>Genomic Encyclopedia of Type Strains, Phase IV (KMG-IV): sequencing the most valuable type-strain genomes for metagenomic binning, comparative biology and taxonomic classification.</title>
        <authorList>
            <person name="Goeker M."/>
        </authorList>
    </citation>
    <scope>NUCLEOTIDE SEQUENCE [LARGE SCALE GENOMIC DNA]</scope>
    <source>
        <strain evidence="2 3">DSM 44952</strain>
    </source>
</reference>
<dbReference type="Proteomes" id="UP000255355">
    <property type="component" value="Unassembled WGS sequence"/>
</dbReference>
<evidence type="ECO:0000313" key="2">
    <source>
        <dbReference type="EMBL" id="RDI52954.1"/>
    </source>
</evidence>
<evidence type="ECO:0000313" key="3">
    <source>
        <dbReference type="Proteomes" id="UP000255355"/>
    </source>
</evidence>
<proteinExistence type="predicted"/>
<dbReference type="STRING" id="1210089.GCA_001613165_00492"/>
<comment type="caution">
    <text evidence="2">The sequence shown here is derived from an EMBL/GenBank/DDBJ whole genome shotgun (WGS) entry which is preliminary data.</text>
</comment>
<dbReference type="AlphaFoldDB" id="A0A370HAA3"/>
<evidence type="ECO:0008006" key="4">
    <source>
        <dbReference type="Google" id="ProtNLM"/>
    </source>
</evidence>
<gene>
    <name evidence="2" type="ORF">DFR68_103342</name>
</gene>
<protein>
    <recommendedName>
        <fullName evidence="4">Roadblock/LAMTOR2 domain-containing protein</fullName>
    </recommendedName>
</protein>
<name>A0A370HAA3_9NOCA</name>